<dbReference type="Pfam" id="PF00072">
    <property type="entry name" value="Response_reg"/>
    <property type="match status" value="1"/>
</dbReference>
<dbReference type="Pfam" id="PF00196">
    <property type="entry name" value="GerE"/>
    <property type="match status" value="1"/>
</dbReference>
<dbReference type="InterPro" id="IPR016032">
    <property type="entry name" value="Sig_transdc_resp-reg_C-effctor"/>
</dbReference>
<dbReference type="InterPro" id="IPR039420">
    <property type="entry name" value="WalR-like"/>
</dbReference>
<dbReference type="EMBL" id="JACHXN010000011">
    <property type="protein sequence ID" value="MBB3147116.1"/>
    <property type="molecule type" value="Genomic_DNA"/>
</dbReference>
<dbReference type="SMART" id="SM00421">
    <property type="entry name" value="HTH_LUXR"/>
    <property type="match status" value="1"/>
</dbReference>
<evidence type="ECO:0000256" key="1">
    <source>
        <dbReference type="ARBA" id="ARBA00022553"/>
    </source>
</evidence>
<dbReference type="SUPFAM" id="SSF52172">
    <property type="entry name" value="CheY-like"/>
    <property type="match status" value="1"/>
</dbReference>
<dbReference type="InterPro" id="IPR058245">
    <property type="entry name" value="NreC/VraR/RcsB-like_REC"/>
</dbReference>
<sequence>MTGLSIAVIDDHPLFREGVRRSLGEINGFQIVGEGCTKEDAIRIAHDHRPDVILMDISMPGGGLDAISPILDHFPDQKIIMLTVSERSDDVTKALNSGAKAYVLKGVGSRALAEIIRAVASGEGYVSPALSARMLSDLSSISNASNKTDLISELSSREYEVLDLAAAGLSNKRIALKLDIHEKTVKHHMGRIFAKLNVTNRTEAAMALRDAGHDIRLG</sequence>
<dbReference type="PRINTS" id="PR00038">
    <property type="entry name" value="HTHLUXR"/>
</dbReference>
<dbReference type="Proteomes" id="UP000554520">
    <property type="component" value="Unassembled WGS sequence"/>
</dbReference>
<accession>A0A839U7K7</accession>
<dbReference type="CDD" id="cd06170">
    <property type="entry name" value="LuxR_C_like"/>
    <property type="match status" value="1"/>
</dbReference>
<dbReference type="InterPro" id="IPR000792">
    <property type="entry name" value="Tscrpt_reg_LuxR_C"/>
</dbReference>
<keyword evidence="7" id="KW-1185">Reference proteome</keyword>
<dbReference type="PROSITE" id="PS00622">
    <property type="entry name" value="HTH_LUXR_1"/>
    <property type="match status" value="1"/>
</dbReference>
<evidence type="ECO:0000313" key="6">
    <source>
        <dbReference type="EMBL" id="MBB3147116.1"/>
    </source>
</evidence>
<feature type="domain" description="Response regulatory" evidence="5">
    <location>
        <begin position="5"/>
        <end position="120"/>
    </location>
</feature>
<keyword evidence="2 6" id="KW-0238">DNA-binding</keyword>
<evidence type="ECO:0000259" key="4">
    <source>
        <dbReference type="PROSITE" id="PS50043"/>
    </source>
</evidence>
<dbReference type="SUPFAM" id="SSF46894">
    <property type="entry name" value="C-terminal effector domain of the bipartite response regulators"/>
    <property type="match status" value="1"/>
</dbReference>
<dbReference type="PROSITE" id="PS50043">
    <property type="entry name" value="HTH_LUXR_2"/>
    <property type="match status" value="1"/>
</dbReference>
<evidence type="ECO:0000256" key="2">
    <source>
        <dbReference type="ARBA" id="ARBA00023125"/>
    </source>
</evidence>
<dbReference type="InterPro" id="IPR011006">
    <property type="entry name" value="CheY-like_superfamily"/>
</dbReference>
<keyword evidence="1 3" id="KW-0597">Phosphoprotein</keyword>
<comment type="caution">
    <text evidence="6">The sequence shown here is derived from an EMBL/GenBank/DDBJ whole genome shotgun (WGS) entry which is preliminary data.</text>
</comment>
<dbReference type="AlphaFoldDB" id="A0A839U7K7"/>
<organism evidence="6 7">
    <name type="scientific">Phyllobacterium trifolii</name>
    <dbReference type="NCBI Taxonomy" id="300193"/>
    <lineage>
        <taxon>Bacteria</taxon>
        <taxon>Pseudomonadati</taxon>
        <taxon>Pseudomonadota</taxon>
        <taxon>Alphaproteobacteria</taxon>
        <taxon>Hyphomicrobiales</taxon>
        <taxon>Phyllobacteriaceae</taxon>
        <taxon>Phyllobacterium</taxon>
    </lineage>
</organism>
<dbReference type="InterPro" id="IPR001789">
    <property type="entry name" value="Sig_transdc_resp-reg_receiver"/>
</dbReference>
<proteinExistence type="predicted"/>
<dbReference type="GO" id="GO:0000160">
    <property type="term" value="P:phosphorelay signal transduction system"/>
    <property type="evidence" value="ECO:0007669"/>
    <property type="project" value="InterPro"/>
</dbReference>
<protein>
    <submittedName>
        <fullName evidence="6">DNA-binding NarL/FixJ family response regulator</fullName>
    </submittedName>
</protein>
<dbReference type="PROSITE" id="PS50110">
    <property type="entry name" value="RESPONSE_REGULATORY"/>
    <property type="match status" value="1"/>
</dbReference>
<dbReference type="CDD" id="cd17535">
    <property type="entry name" value="REC_NarL-like"/>
    <property type="match status" value="1"/>
</dbReference>
<evidence type="ECO:0000256" key="3">
    <source>
        <dbReference type="PROSITE-ProRule" id="PRU00169"/>
    </source>
</evidence>
<dbReference type="Gene3D" id="3.40.50.2300">
    <property type="match status" value="1"/>
</dbReference>
<dbReference type="PANTHER" id="PTHR43214:SF43">
    <property type="entry name" value="TWO-COMPONENT RESPONSE REGULATOR"/>
    <property type="match status" value="1"/>
</dbReference>
<dbReference type="GO" id="GO:0006355">
    <property type="term" value="P:regulation of DNA-templated transcription"/>
    <property type="evidence" value="ECO:0007669"/>
    <property type="project" value="InterPro"/>
</dbReference>
<evidence type="ECO:0000259" key="5">
    <source>
        <dbReference type="PROSITE" id="PS50110"/>
    </source>
</evidence>
<dbReference type="RefSeq" id="WP_112530181.1">
    <property type="nucleotide sequence ID" value="NZ_JACHXN010000011.1"/>
</dbReference>
<dbReference type="GO" id="GO:0003677">
    <property type="term" value="F:DNA binding"/>
    <property type="evidence" value="ECO:0007669"/>
    <property type="project" value="UniProtKB-KW"/>
</dbReference>
<feature type="domain" description="HTH luxR-type" evidence="4">
    <location>
        <begin position="147"/>
        <end position="212"/>
    </location>
</feature>
<gene>
    <name evidence="6" type="ORF">FHS21_003532</name>
</gene>
<dbReference type="SMART" id="SM00448">
    <property type="entry name" value="REC"/>
    <property type="match status" value="1"/>
</dbReference>
<dbReference type="PANTHER" id="PTHR43214">
    <property type="entry name" value="TWO-COMPONENT RESPONSE REGULATOR"/>
    <property type="match status" value="1"/>
</dbReference>
<name>A0A839U7K7_9HYPH</name>
<reference evidence="6 7" key="1">
    <citation type="submission" date="2020-08" db="EMBL/GenBank/DDBJ databases">
        <title>Genomic Encyclopedia of Type Strains, Phase III (KMG-III): the genomes of soil and plant-associated and newly described type strains.</title>
        <authorList>
            <person name="Whitman W."/>
        </authorList>
    </citation>
    <scope>NUCLEOTIDE SEQUENCE [LARGE SCALE GENOMIC DNA]</scope>
    <source>
        <strain evidence="6 7">CECT 7015</strain>
    </source>
</reference>
<feature type="modified residue" description="4-aspartylphosphate" evidence="3">
    <location>
        <position position="56"/>
    </location>
</feature>
<evidence type="ECO:0000313" key="7">
    <source>
        <dbReference type="Proteomes" id="UP000554520"/>
    </source>
</evidence>